<reference evidence="1 2" key="1">
    <citation type="journal article" date="2015" name="Proc. Natl. Acad. Sci. U.S.A.">
        <title>The resurrection genome of Boea hygrometrica: A blueprint for survival of dehydration.</title>
        <authorList>
            <person name="Xiao L."/>
            <person name="Yang G."/>
            <person name="Zhang L."/>
            <person name="Yang X."/>
            <person name="Zhao S."/>
            <person name="Ji Z."/>
            <person name="Zhou Q."/>
            <person name="Hu M."/>
            <person name="Wang Y."/>
            <person name="Chen M."/>
            <person name="Xu Y."/>
            <person name="Jin H."/>
            <person name="Xiao X."/>
            <person name="Hu G."/>
            <person name="Bao F."/>
            <person name="Hu Y."/>
            <person name="Wan P."/>
            <person name="Li L."/>
            <person name="Deng X."/>
            <person name="Kuang T."/>
            <person name="Xiang C."/>
            <person name="Zhu J.K."/>
            <person name="Oliver M.J."/>
            <person name="He Y."/>
        </authorList>
    </citation>
    <scope>NUCLEOTIDE SEQUENCE [LARGE SCALE GENOMIC DNA]</scope>
    <source>
        <strain evidence="2">cv. XS01</strain>
    </source>
</reference>
<organism evidence="1 2">
    <name type="scientific">Dorcoceras hygrometricum</name>
    <dbReference type="NCBI Taxonomy" id="472368"/>
    <lineage>
        <taxon>Eukaryota</taxon>
        <taxon>Viridiplantae</taxon>
        <taxon>Streptophyta</taxon>
        <taxon>Embryophyta</taxon>
        <taxon>Tracheophyta</taxon>
        <taxon>Spermatophyta</taxon>
        <taxon>Magnoliopsida</taxon>
        <taxon>eudicotyledons</taxon>
        <taxon>Gunneridae</taxon>
        <taxon>Pentapetalae</taxon>
        <taxon>asterids</taxon>
        <taxon>lamiids</taxon>
        <taxon>Lamiales</taxon>
        <taxon>Gesneriaceae</taxon>
        <taxon>Didymocarpoideae</taxon>
        <taxon>Trichosporeae</taxon>
        <taxon>Loxocarpinae</taxon>
        <taxon>Dorcoceras</taxon>
    </lineage>
</organism>
<dbReference type="Proteomes" id="UP000250235">
    <property type="component" value="Unassembled WGS sequence"/>
</dbReference>
<evidence type="ECO:0000313" key="2">
    <source>
        <dbReference type="Proteomes" id="UP000250235"/>
    </source>
</evidence>
<accession>A0A2Z7AC67</accession>
<dbReference type="AlphaFoldDB" id="A0A2Z7AC67"/>
<sequence>METPLPQTKLNTRSTVLKSALAQFRPVKLRKLKEEDDGSPILDRTLTFCSRSPNWYPLQRLKPAQTLTSSLLRHDDTTKLTHQQITASLIMLLGRSLSKNSSRTTISFCYQLNLHALTAQSILLPMLYSAYKQPATRSALIRFPSLTYISAYGSRISLRSSQQITLHNTGSFKADSSPTAFIPKLKTTNRSCLYCASPSACAQADVTNQHSPNSRNPLIQLKALRTSLSRI</sequence>
<name>A0A2Z7AC67_9LAMI</name>
<gene>
    <name evidence="1" type="ORF">F511_36154</name>
</gene>
<dbReference type="EMBL" id="KV016712">
    <property type="protein sequence ID" value="KZV19318.1"/>
    <property type="molecule type" value="Genomic_DNA"/>
</dbReference>
<keyword evidence="2" id="KW-1185">Reference proteome</keyword>
<protein>
    <submittedName>
        <fullName evidence="1">Uncharacterized protein</fullName>
    </submittedName>
</protein>
<proteinExistence type="predicted"/>
<evidence type="ECO:0000313" key="1">
    <source>
        <dbReference type="EMBL" id="KZV19318.1"/>
    </source>
</evidence>